<name>A0A8S5LVF1_9CAUD</name>
<evidence type="ECO:0000313" key="1">
    <source>
        <dbReference type="EMBL" id="DAD74009.1"/>
    </source>
</evidence>
<sequence length="170" mass="19782">MAKFKLYLLTFQNDINETNQLSNKYLANLISEFTSQVSTKAISGDTREHFIYNTNNSFCYTYDEQLSLHQNSQKELTFKMDFRVYRDDRLEDNPYAQSLIIGSQLLLEDAYGQQHLFTVKNINIELSNVNTVCTYSCQDSFTFQLSKQNDGYEITNNIEDEDFIGAHTID</sequence>
<reference evidence="1" key="1">
    <citation type="journal article" date="2021" name="Proc. Natl. Acad. Sci. U.S.A.">
        <title>A Catalog of Tens of Thousands of Viruses from Human Metagenomes Reveals Hidden Associations with Chronic Diseases.</title>
        <authorList>
            <person name="Tisza M.J."/>
            <person name="Buck C.B."/>
        </authorList>
    </citation>
    <scope>NUCLEOTIDE SEQUENCE</scope>
    <source>
        <strain evidence="1">CtkzC12</strain>
    </source>
</reference>
<accession>A0A8S5LVF1</accession>
<dbReference type="EMBL" id="BK014750">
    <property type="protein sequence ID" value="DAD74009.1"/>
    <property type="molecule type" value="Genomic_DNA"/>
</dbReference>
<protein>
    <submittedName>
        <fullName evidence="1">Uncharacterized protein</fullName>
    </submittedName>
</protein>
<proteinExistence type="predicted"/>
<organism evidence="1">
    <name type="scientific">Siphoviridae sp. ctkzC12</name>
    <dbReference type="NCBI Taxonomy" id="2826446"/>
    <lineage>
        <taxon>Viruses</taxon>
        <taxon>Duplodnaviria</taxon>
        <taxon>Heunggongvirae</taxon>
        <taxon>Uroviricota</taxon>
        <taxon>Caudoviricetes</taxon>
    </lineage>
</organism>